<feature type="transmembrane region" description="Helical" evidence="1">
    <location>
        <begin position="116"/>
        <end position="135"/>
    </location>
</feature>
<keyword evidence="1" id="KW-1133">Transmembrane helix</keyword>
<proteinExistence type="predicted"/>
<keyword evidence="4" id="KW-1185">Reference proteome</keyword>
<evidence type="ECO:0000313" key="2">
    <source>
        <dbReference type="EMBL" id="SDG60790.1"/>
    </source>
</evidence>
<accession>A0A1G7VPG4</accession>
<organism evidence="3 5">
    <name type="scientific">Prevotella communis</name>
    <dbReference type="NCBI Taxonomy" id="2913614"/>
    <lineage>
        <taxon>Bacteria</taxon>
        <taxon>Pseudomonadati</taxon>
        <taxon>Bacteroidota</taxon>
        <taxon>Bacteroidia</taxon>
        <taxon>Bacteroidales</taxon>
        <taxon>Prevotellaceae</taxon>
        <taxon>Prevotella</taxon>
    </lineage>
</organism>
<keyword evidence="1" id="KW-0472">Membrane</keyword>
<dbReference type="EMBL" id="FNCQ01000006">
    <property type="protein sequence ID" value="SDG60790.1"/>
    <property type="molecule type" value="Genomic_DNA"/>
</dbReference>
<dbReference type="EMBL" id="FNIW01000001">
    <property type="protein sequence ID" value="SDN64633.1"/>
    <property type="molecule type" value="Genomic_DNA"/>
</dbReference>
<protein>
    <submittedName>
        <fullName evidence="3">Uncharacterized protein</fullName>
    </submittedName>
</protein>
<evidence type="ECO:0000313" key="3">
    <source>
        <dbReference type="EMBL" id="SDN64633.1"/>
    </source>
</evidence>
<name>A0A1H0D379_9BACT</name>
<dbReference type="Proteomes" id="UP000198779">
    <property type="component" value="Unassembled WGS sequence"/>
</dbReference>
<dbReference type="STRING" id="645274.SAMN04487901_10636"/>
<reference evidence="2 5" key="2">
    <citation type="submission" date="2016-10" db="EMBL/GenBank/DDBJ databases">
        <authorList>
            <person name="de Groot N.N."/>
        </authorList>
    </citation>
    <scope>NUCLEOTIDE SEQUENCE [LARGE SCALE GENOMIC DNA]</scope>
    <source>
        <strain evidence="5">BP1-145</strain>
        <strain evidence="2">BP1-148</strain>
    </source>
</reference>
<feature type="transmembrane region" description="Helical" evidence="1">
    <location>
        <begin position="51"/>
        <end position="76"/>
    </location>
</feature>
<reference evidence="3 4" key="1">
    <citation type="submission" date="2016-10" db="EMBL/GenBank/DDBJ databases">
        <authorList>
            <person name="Varghese N."/>
            <person name="Submissions S."/>
        </authorList>
    </citation>
    <scope>NUCLEOTIDE SEQUENCE</scope>
    <source>
        <strain evidence="3">BP1-145</strain>
        <strain evidence="4">BP1-148</strain>
    </source>
</reference>
<gene>
    <name evidence="3" type="ORF">SAMN04487900_101250</name>
    <name evidence="2" type="ORF">SAMN04487901_10636</name>
</gene>
<feature type="transmembrane region" description="Helical" evidence="1">
    <location>
        <begin position="185"/>
        <end position="208"/>
    </location>
</feature>
<evidence type="ECO:0000313" key="5">
    <source>
        <dbReference type="Proteomes" id="UP000199134"/>
    </source>
</evidence>
<accession>A0A1H0D379</accession>
<dbReference type="AlphaFoldDB" id="A0A1H0D379"/>
<feature type="transmembrane region" description="Helical" evidence="1">
    <location>
        <begin position="17"/>
        <end position="39"/>
    </location>
</feature>
<dbReference type="Proteomes" id="UP000199134">
    <property type="component" value="Unassembled WGS sequence"/>
</dbReference>
<feature type="transmembrane region" description="Helical" evidence="1">
    <location>
        <begin position="214"/>
        <end position="233"/>
    </location>
</feature>
<evidence type="ECO:0000313" key="4">
    <source>
        <dbReference type="Proteomes" id="UP000198779"/>
    </source>
</evidence>
<sequence>MLNFVAKISTDQKMEQAIYIVTLILTGLINLAMGGILFVGNKAYRQQTVYLRARLLTILWLVAFGLGYFIQAIFLWRYTWPTAASALTVSFFHIGAICFNWGYIPLLNPNYLTKGVVIRDLLIYVVGLITYWTVAMLWHHAPTYVCLAFCIFFAYAAWSVFTFYRTYNRVSLRMIRMTSGNVMQFIRWMQVCCDCIVLFGIGSVAITAIFPNDIIPFLLLLTSGAGMFMYIAYSISNYGKYLS</sequence>
<evidence type="ECO:0000256" key="1">
    <source>
        <dbReference type="SAM" id="Phobius"/>
    </source>
</evidence>
<keyword evidence="1" id="KW-0812">Transmembrane</keyword>
<feature type="transmembrane region" description="Helical" evidence="1">
    <location>
        <begin position="141"/>
        <end position="164"/>
    </location>
</feature>
<feature type="transmembrane region" description="Helical" evidence="1">
    <location>
        <begin position="82"/>
        <end position="104"/>
    </location>
</feature>